<dbReference type="CDD" id="cd00090">
    <property type="entry name" value="HTH_ARSR"/>
    <property type="match status" value="1"/>
</dbReference>
<dbReference type="EMBL" id="SNXZ01000001">
    <property type="protein sequence ID" value="TDQ04592.1"/>
    <property type="molecule type" value="Genomic_DNA"/>
</dbReference>
<protein>
    <submittedName>
        <fullName evidence="2">ArsR family transcriptional regulator</fullName>
    </submittedName>
</protein>
<evidence type="ECO:0000313" key="2">
    <source>
        <dbReference type="EMBL" id="TDQ04592.1"/>
    </source>
</evidence>
<dbReference type="InterPro" id="IPR036390">
    <property type="entry name" value="WH_DNA-bd_sf"/>
</dbReference>
<dbReference type="Pfam" id="PF12840">
    <property type="entry name" value="HTH_20"/>
    <property type="match status" value="1"/>
</dbReference>
<evidence type="ECO:0000259" key="1">
    <source>
        <dbReference type="SMART" id="SM00418"/>
    </source>
</evidence>
<dbReference type="GO" id="GO:0003700">
    <property type="term" value="F:DNA-binding transcription factor activity"/>
    <property type="evidence" value="ECO:0007669"/>
    <property type="project" value="InterPro"/>
</dbReference>
<reference evidence="2 3" key="1">
    <citation type="submission" date="2019-03" db="EMBL/GenBank/DDBJ databases">
        <title>Genomic Encyclopedia of Type Strains, Phase IV (KMG-IV): sequencing the most valuable type-strain genomes for metagenomic binning, comparative biology and taxonomic classification.</title>
        <authorList>
            <person name="Goeker M."/>
        </authorList>
    </citation>
    <scope>NUCLEOTIDE SEQUENCE [LARGE SCALE GENOMIC DNA]</scope>
    <source>
        <strain evidence="2 3">DSM 45361</strain>
    </source>
</reference>
<dbReference type="InterPro" id="IPR011991">
    <property type="entry name" value="ArsR-like_HTH"/>
</dbReference>
<dbReference type="InterPro" id="IPR036388">
    <property type="entry name" value="WH-like_DNA-bd_sf"/>
</dbReference>
<keyword evidence="3" id="KW-1185">Reference proteome</keyword>
<dbReference type="AlphaFoldDB" id="A0A4R6SMN7"/>
<dbReference type="SMART" id="SM00418">
    <property type="entry name" value="HTH_ARSR"/>
    <property type="match status" value="1"/>
</dbReference>
<evidence type="ECO:0000313" key="3">
    <source>
        <dbReference type="Proteomes" id="UP000295444"/>
    </source>
</evidence>
<dbReference type="OrthoDB" id="7945987at2"/>
<dbReference type="RefSeq" id="WP_133847469.1">
    <property type="nucleotide sequence ID" value="NZ_SNXZ01000001.1"/>
</dbReference>
<comment type="caution">
    <text evidence="2">The sequence shown here is derived from an EMBL/GenBank/DDBJ whole genome shotgun (WGS) entry which is preliminary data.</text>
</comment>
<dbReference type="SUPFAM" id="SSF46785">
    <property type="entry name" value="Winged helix' DNA-binding domain"/>
    <property type="match status" value="1"/>
</dbReference>
<name>A0A4R6SMN7_LABRH</name>
<organism evidence="2 3">
    <name type="scientific">Labedaea rhizosphaerae</name>
    <dbReference type="NCBI Taxonomy" id="598644"/>
    <lineage>
        <taxon>Bacteria</taxon>
        <taxon>Bacillati</taxon>
        <taxon>Actinomycetota</taxon>
        <taxon>Actinomycetes</taxon>
        <taxon>Pseudonocardiales</taxon>
        <taxon>Pseudonocardiaceae</taxon>
        <taxon>Labedaea</taxon>
    </lineage>
</organism>
<gene>
    <name evidence="2" type="ORF">EV186_101544</name>
</gene>
<dbReference type="Gene3D" id="1.10.10.10">
    <property type="entry name" value="Winged helix-like DNA-binding domain superfamily/Winged helix DNA-binding domain"/>
    <property type="match status" value="1"/>
</dbReference>
<sequence length="200" mass="22957">MSEDRGHKQFDARSLRAIAHPLRVRIMELLWLDGAATSTGLARRLGESSGTVSWHLRHLAEHDFIEEDVERGTKRERWWRMKPRSMSVEPAEFLANPDLRGPLSVYLYEQVQTVSNRLTNFLSEDWDAEWYRAAAASDWRLRLTPDALKALNAEVTAIVDRYKAEHDPDEACVGEGSEIVVVQYQSFPHRAVRPGDEEQS</sequence>
<proteinExistence type="predicted"/>
<accession>A0A4R6SMN7</accession>
<feature type="domain" description="HTH arsR-type" evidence="1">
    <location>
        <begin position="13"/>
        <end position="108"/>
    </location>
</feature>
<dbReference type="InterPro" id="IPR001845">
    <property type="entry name" value="HTH_ArsR_DNA-bd_dom"/>
</dbReference>
<dbReference type="Proteomes" id="UP000295444">
    <property type="component" value="Unassembled WGS sequence"/>
</dbReference>